<feature type="compositionally biased region" description="Basic and acidic residues" evidence="1">
    <location>
        <begin position="32"/>
        <end position="42"/>
    </location>
</feature>
<evidence type="ECO:0000313" key="2">
    <source>
        <dbReference type="EMBL" id="RRT31830.1"/>
    </source>
</evidence>
<evidence type="ECO:0000313" key="3">
    <source>
        <dbReference type="Proteomes" id="UP000287651"/>
    </source>
</evidence>
<protein>
    <submittedName>
        <fullName evidence="2">Uncharacterized protein</fullName>
    </submittedName>
</protein>
<reference evidence="2 3" key="1">
    <citation type="journal article" date="2014" name="Agronomy (Basel)">
        <title>A Draft Genome Sequence for Ensete ventricosum, the Drought-Tolerant Tree Against Hunger.</title>
        <authorList>
            <person name="Harrison J."/>
            <person name="Moore K.A."/>
            <person name="Paszkiewicz K."/>
            <person name="Jones T."/>
            <person name="Grant M."/>
            <person name="Ambacheew D."/>
            <person name="Muzemil S."/>
            <person name="Studholme D.J."/>
        </authorList>
    </citation>
    <scope>NUCLEOTIDE SEQUENCE [LARGE SCALE GENOMIC DNA]</scope>
</reference>
<comment type="caution">
    <text evidence="2">The sequence shown here is derived from an EMBL/GenBank/DDBJ whole genome shotgun (WGS) entry which is preliminary data.</text>
</comment>
<dbReference type="Proteomes" id="UP000287651">
    <property type="component" value="Unassembled WGS sequence"/>
</dbReference>
<name>A0A426WWZ8_ENSVE</name>
<organism evidence="2 3">
    <name type="scientific">Ensete ventricosum</name>
    <name type="common">Abyssinian banana</name>
    <name type="synonym">Musa ensete</name>
    <dbReference type="NCBI Taxonomy" id="4639"/>
    <lineage>
        <taxon>Eukaryota</taxon>
        <taxon>Viridiplantae</taxon>
        <taxon>Streptophyta</taxon>
        <taxon>Embryophyta</taxon>
        <taxon>Tracheophyta</taxon>
        <taxon>Spermatophyta</taxon>
        <taxon>Magnoliopsida</taxon>
        <taxon>Liliopsida</taxon>
        <taxon>Zingiberales</taxon>
        <taxon>Musaceae</taxon>
        <taxon>Ensete</taxon>
    </lineage>
</organism>
<feature type="region of interest" description="Disordered" evidence="1">
    <location>
        <begin position="1"/>
        <end position="68"/>
    </location>
</feature>
<dbReference type="AlphaFoldDB" id="A0A426WWZ8"/>
<sequence length="201" mass="22011">MPIRQGSVEEEINRSSLGQSCQNPCHTLGLKPKHEDAKRDISSKSSQEAVHSLPGQFGKARNPRSLKVQPLRATPHAISPDNECSKIVTPRKPGKRCIVLHEHSLISITLCRYSDPIKHRTTQAVDEASASPQTFGISWDFHGHEMNPCPPPELTVVPPFSDNNAAEVGARFALLPFGVSCVRAGVSSVLLYYEVSNVLLE</sequence>
<accession>A0A426WWZ8</accession>
<evidence type="ECO:0000256" key="1">
    <source>
        <dbReference type="SAM" id="MobiDB-lite"/>
    </source>
</evidence>
<proteinExistence type="predicted"/>
<dbReference type="EMBL" id="AMZH03035629">
    <property type="protein sequence ID" value="RRT31830.1"/>
    <property type="molecule type" value="Genomic_DNA"/>
</dbReference>
<gene>
    <name evidence="2" type="ORF">B296_00057982</name>
</gene>
<feature type="compositionally biased region" description="Polar residues" evidence="1">
    <location>
        <begin position="14"/>
        <end position="25"/>
    </location>
</feature>